<dbReference type="Proteomes" id="UP000010321">
    <property type="component" value="Unassembled WGS sequence"/>
</dbReference>
<feature type="transmembrane region" description="Helical" evidence="1">
    <location>
        <begin position="20"/>
        <end position="36"/>
    </location>
</feature>
<evidence type="ECO:0000313" key="2">
    <source>
        <dbReference type="EMBL" id="EGF53237.1"/>
    </source>
</evidence>
<keyword evidence="1" id="KW-0472">Membrane</keyword>
<gene>
    <name evidence="2" type="ORF">HMPREF9445_01021</name>
</gene>
<sequence>MGVTDNAFTLNRWCVFYKKVFVYTSLSLFISFFAHGKQQMCISLAISHEQGSGR</sequence>
<evidence type="ECO:0000256" key="1">
    <source>
        <dbReference type="SAM" id="Phobius"/>
    </source>
</evidence>
<dbReference type="EMBL" id="AFBM01000009">
    <property type="protein sequence ID" value="EGF53237.1"/>
    <property type="molecule type" value="Genomic_DNA"/>
</dbReference>
<comment type="caution">
    <text evidence="2">The sequence shown here is derived from an EMBL/GenBank/DDBJ whole genome shotgun (WGS) entry which is preliminary data.</text>
</comment>
<keyword evidence="1" id="KW-1133">Transmembrane helix</keyword>
<proteinExistence type="predicted"/>
<protein>
    <submittedName>
        <fullName evidence="2">Uncharacterized protein</fullName>
    </submittedName>
</protein>
<accession>A0ABP2KU79</accession>
<keyword evidence="3" id="KW-1185">Reference proteome</keyword>
<reference evidence="2 3" key="1">
    <citation type="submission" date="2011-02" db="EMBL/GenBank/DDBJ databases">
        <authorList>
            <person name="Weinstock G."/>
            <person name="Sodergren E."/>
            <person name="Clifton S."/>
            <person name="Fulton L."/>
            <person name="Fulton B."/>
            <person name="Courtney L."/>
            <person name="Fronick C."/>
            <person name="Harrison M."/>
            <person name="Strong C."/>
            <person name="Farmer C."/>
            <person name="Delahaunty K."/>
            <person name="Markovic C."/>
            <person name="Hall O."/>
            <person name="Minx P."/>
            <person name="Tomlinson C."/>
            <person name="Mitreva M."/>
            <person name="Hou S."/>
            <person name="Chen J."/>
            <person name="Wollam A."/>
            <person name="Pepin K.H."/>
            <person name="Johnson M."/>
            <person name="Bhonagiri V."/>
            <person name="Zhang X."/>
            <person name="Suruliraj S."/>
            <person name="Warren W."/>
            <person name="Chinwalla A."/>
            <person name="Mardis E.R."/>
            <person name="Wilson R.K."/>
        </authorList>
    </citation>
    <scope>NUCLEOTIDE SEQUENCE [LARGE SCALE GENOMIC DNA]</scope>
    <source>
        <strain evidence="2 3">YIT 12056</strain>
    </source>
</reference>
<evidence type="ECO:0000313" key="3">
    <source>
        <dbReference type="Proteomes" id="UP000010321"/>
    </source>
</evidence>
<keyword evidence="1" id="KW-0812">Transmembrane</keyword>
<organism evidence="2 3">
    <name type="scientific">Bacteroides clarus YIT 12056</name>
    <dbReference type="NCBI Taxonomy" id="762984"/>
    <lineage>
        <taxon>Bacteria</taxon>
        <taxon>Pseudomonadati</taxon>
        <taxon>Bacteroidota</taxon>
        <taxon>Bacteroidia</taxon>
        <taxon>Bacteroidales</taxon>
        <taxon>Bacteroidaceae</taxon>
        <taxon>Bacteroides</taxon>
    </lineage>
</organism>
<name>A0ABP2KU79_9BACE</name>